<feature type="region of interest" description="Disordered" evidence="2">
    <location>
        <begin position="1"/>
        <end position="29"/>
    </location>
</feature>
<feature type="compositionally biased region" description="Polar residues" evidence="2">
    <location>
        <begin position="1"/>
        <end position="11"/>
    </location>
</feature>
<dbReference type="PANTHER" id="PTHR10788">
    <property type="entry name" value="TREHALOSE-6-PHOSPHATE SYNTHASE"/>
    <property type="match status" value="1"/>
</dbReference>
<organism evidence="3 4">
    <name type="scientific">Streptomyces lonarensis</name>
    <dbReference type="NCBI Taxonomy" id="700599"/>
    <lineage>
        <taxon>Bacteria</taxon>
        <taxon>Bacillati</taxon>
        <taxon>Actinomycetota</taxon>
        <taxon>Actinomycetes</taxon>
        <taxon>Kitasatosporales</taxon>
        <taxon>Streptomycetaceae</taxon>
        <taxon>Streptomyces</taxon>
    </lineage>
</organism>
<dbReference type="SUPFAM" id="SSF53756">
    <property type="entry name" value="UDP-Glycosyltransferase/glycogen phosphorylase"/>
    <property type="match status" value="1"/>
</dbReference>
<reference evidence="3 4" key="1">
    <citation type="submission" date="2020-03" db="EMBL/GenBank/DDBJ databases">
        <title>Draft genome of Streptomyces sp. ventii, isolated from the Axial Seamount in the Pacific Ocean, and resequencing of the two type strains Streptomyces lonarensis strain NCL 716 and Streptomyces bohaiensis strain 11A07.</title>
        <authorList>
            <person name="Loughran R.M."/>
            <person name="Pfannmuller K.M."/>
            <person name="Wasson B.J."/>
            <person name="Deadmond M.C."/>
            <person name="Paddock B.E."/>
            <person name="Koyack M.J."/>
            <person name="Gallegos D.A."/>
            <person name="Mitchell E.A."/>
            <person name="Ushijima B."/>
            <person name="Saw J.H."/>
            <person name="Mcphail K.L."/>
            <person name="Videau P."/>
        </authorList>
    </citation>
    <scope>NUCLEOTIDE SEQUENCE [LARGE SCALE GENOMIC DNA]</scope>
    <source>
        <strain evidence="3 4">NCL716</strain>
    </source>
</reference>
<dbReference type="CDD" id="cd03788">
    <property type="entry name" value="GT20_TPS"/>
    <property type="match status" value="1"/>
</dbReference>
<sequence>MATQRQTTDVPGTSDRRSGAAPDARTAGQVLVASNRGPVSYSLGEDGTLTARRGGGGLVSGLSALGEDSGTWVCAALSDADREAARLAGGGTLDPDDTGGRAVRMLDIPERTFDAAYNGIANSVLWFVHHMLYQSPVEPVFDREFEGRWAEFQRYNAAFAEALAEEAAAGATVLVQDYHLSLVPRLLRTLRPDLRVGHFSHTPWAPVDAFRLLPDPIARQVLLGILGADRAAFLTWRWAEAFAECCRVLLGAEVTDHGHELRIGHDGSTTRIGVHGLGADGAFLRERASRPDVDERLAALREQVGDRRTIVRVDRTELSKNIVRGLLAYERLLEDHPEWLDRVVHVAFAYPSRQDLAVYRAYTEEVGRLAAAINERFGTADWQPVVLHVKDDFARSLAAYRMADVALVNPIRDGMNLVAKEIPVLAERGCALVLSREAGAFAELGDDALEVNPYDIAGTAEALHAALLMPAGERAERSRRLAASATALPPQSWFLAQLAALRA</sequence>
<gene>
    <name evidence="3" type="ORF">HCN56_15375</name>
</gene>
<dbReference type="GO" id="GO:0005992">
    <property type="term" value="P:trehalose biosynthetic process"/>
    <property type="evidence" value="ECO:0007669"/>
    <property type="project" value="InterPro"/>
</dbReference>
<comment type="similarity">
    <text evidence="1">Belongs to the glycosyltransferase 20 family.</text>
</comment>
<dbReference type="Proteomes" id="UP000578686">
    <property type="component" value="Unassembled WGS sequence"/>
</dbReference>
<dbReference type="Pfam" id="PF00982">
    <property type="entry name" value="Glyco_transf_20"/>
    <property type="match status" value="1"/>
</dbReference>
<accession>A0A7X6HZT0</accession>
<dbReference type="Gene3D" id="3.40.50.2000">
    <property type="entry name" value="Glycogen Phosphorylase B"/>
    <property type="match status" value="2"/>
</dbReference>
<dbReference type="RefSeq" id="WP_167971478.1">
    <property type="nucleotide sequence ID" value="NZ_BHZG01000105.1"/>
</dbReference>
<comment type="caution">
    <text evidence="3">The sequence shown here is derived from an EMBL/GenBank/DDBJ whole genome shotgun (WGS) entry which is preliminary data.</text>
</comment>
<dbReference type="EMBL" id="JAAVJD010000117">
    <property type="protein sequence ID" value="NJQ06926.1"/>
    <property type="molecule type" value="Genomic_DNA"/>
</dbReference>
<keyword evidence="4" id="KW-1185">Reference proteome</keyword>
<dbReference type="GO" id="GO:0004805">
    <property type="term" value="F:trehalose-phosphatase activity"/>
    <property type="evidence" value="ECO:0007669"/>
    <property type="project" value="TreeGrafter"/>
</dbReference>
<evidence type="ECO:0000256" key="1">
    <source>
        <dbReference type="ARBA" id="ARBA00008799"/>
    </source>
</evidence>
<dbReference type="AlphaFoldDB" id="A0A7X6HZT0"/>
<protein>
    <submittedName>
        <fullName evidence="3">Trehalose-6-phosphate synthase</fullName>
    </submittedName>
</protein>
<evidence type="ECO:0000313" key="3">
    <source>
        <dbReference type="EMBL" id="NJQ06926.1"/>
    </source>
</evidence>
<evidence type="ECO:0000256" key="2">
    <source>
        <dbReference type="SAM" id="MobiDB-lite"/>
    </source>
</evidence>
<name>A0A7X6HZT0_9ACTN</name>
<evidence type="ECO:0000313" key="4">
    <source>
        <dbReference type="Proteomes" id="UP000578686"/>
    </source>
</evidence>
<dbReference type="GO" id="GO:0003825">
    <property type="term" value="F:alpha,alpha-trehalose-phosphate synthase (UDP-forming) activity"/>
    <property type="evidence" value="ECO:0007669"/>
    <property type="project" value="TreeGrafter"/>
</dbReference>
<proteinExistence type="inferred from homology"/>
<dbReference type="PANTHER" id="PTHR10788:SF106">
    <property type="entry name" value="BCDNA.GH08860"/>
    <property type="match status" value="1"/>
</dbReference>
<dbReference type="GO" id="GO:0005829">
    <property type="term" value="C:cytosol"/>
    <property type="evidence" value="ECO:0007669"/>
    <property type="project" value="TreeGrafter"/>
</dbReference>
<dbReference type="InterPro" id="IPR001830">
    <property type="entry name" value="Glyco_trans_20"/>
</dbReference>